<gene>
    <name evidence="1" type="ORF">OUZ56_022386</name>
</gene>
<accession>A0ABR0AW80</accession>
<reference evidence="1 2" key="1">
    <citation type="journal article" date="2023" name="Nucleic Acids Res.">
        <title>The hologenome of Daphnia magna reveals possible DNA methylation and microbiome-mediated evolution of the host genome.</title>
        <authorList>
            <person name="Chaturvedi A."/>
            <person name="Li X."/>
            <person name="Dhandapani V."/>
            <person name="Marshall H."/>
            <person name="Kissane S."/>
            <person name="Cuenca-Cambronero M."/>
            <person name="Asole G."/>
            <person name="Calvet F."/>
            <person name="Ruiz-Romero M."/>
            <person name="Marangio P."/>
            <person name="Guigo R."/>
            <person name="Rago D."/>
            <person name="Mirbahai L."/>
            <person name="Eastwood N."/>
            <person name="Colbourne J.K."/>
            <person name="Zhou J."/>
            <person name="Mallon E."/>
            <person name="Orsini L."/>
        </authorList>
    </citation>
    <scope>NUCLEOTIDE SEQUENCE [LARGE SCALE GENOMIC DNA]</scope>
    <source>
        <strain evidence="1">LRV0_1</strain>
    </source>
</reference>
<keyword evidence="2" id="KW-1185">Reference proteome</keyword>
<proteinExistence type="predicted"/>
<evidence type="ECO:0000313" key="2">
    <source>
        <dbReference type="Proteomes" id="UP001234178"/>
    </source>
</evidence>
<comment type="caution">
    <text evidence="1">The sequence shown here is derived from an EMBL/GenBank/DDBJ whole genome shotgun (WGS) entry which is preliminary data.</text>
</comment>
<dbReference type="EMBL" id="JAOYFB010000039">
    <property type="protein sequence ID" value="KAK4029391.1"/>
    <property type="molecule type" value="Genomic_DNA"/>
</dbReference>
<organism evidence="1 2">
    <name type="scientific">Daphnia magna</name>
    <dbReference type="NCBI Taxonomy" id="35525"/>
    <lineage>
        <taxon>Eukaryota</taxon>
        <taxon>Metazoa</taxon>
        <taxon>Ecdysozoa</taxon>
        <taxon>Arthropoda</taxon>
        <taxon>Crustacea</taxon>
        <taxon>Branchiopoda</taxon>
        <taxon>Diplostraca</taxon>
        <taxon>Cladocera</taxon>
        <taxon>Anomopoda</taxon>
        <taxon>Daphniidae</taxon>
        <taxon>Daphnia</taxon>
    </lineage>
</organism>
<dbReference type="Proteomes" id="UP001234178">
    <property type="component" value="Unassembled WGS sequence"/>
</dbReference>
<sequence length="66" mass="7498">MAALEFVKFDMMANDLRTLAKWLTVSFITHSTVPPPNPSEWHHIIKLLKLAVLDDSCASIFIDMPE</sequence>
<name>A0ABR0AW80_9CRUS</name>
<protein>
    <submittedName>
        <fullName evidence="1">Uncharacterized protein</fullName>
    </submittedName>
</protein>
<evidence type="ECO:0000313" key="1">
    <source>
        <dbReference type="EMBL" id="KAK4029391.1"/>
    </source>
</evidence>